<dbReference type="EMBL" id="ML994630">
    <property type="protein sequence ID" value="KAF2186175.1"/>
    <property type="molecule type" value="Genomic_DNA"/>
</dbReference>
<sequence>MSGSFTPQSADQAVHLTKPIVTVEWSTYMVDASIALVLAEDGTIDWPAFTSEDRAKVAVLGWLSSAEGKDVYKWPDFIAQGFDFANMMRLRRALITDICSALHKCGRIQIKADALDVATRTPKSSDQAGSSAPLVNTAQISSPLESKERRAEYRLKSQVFDELLSRLNIDYIEIVEYLEEKENRNPASIVDEVLKDVKHYMDRQPSGNREEDTKHDLPTRLATPPKTSFRAPARPATPPNASSGAFSAVPETVTRNPPKRHIEDFRPVPTGTSQSNKRHHSTKDTVRAMSCRPSIPSSLGRTGTS</sequence>
<dbReference type="Proteomes" id="UP000800200">
    <property type="component" value="Unassembled WGS sequence"/>
</dbReference>
<protein>
    <submittedName>
        <fullName evidence="2">Uncharacterized protein</fullName>
    </submittedName>
</protein>
<evidence type="ECO:0000256" key="1">
    <source>
        <dbReference type="SAM" id="MobiDB-lite"/>
    </source>
</evidence>
<proteinExistence type="predicted"/>
<evidence type="ECO:0000313" key="2">
    <source>
        <dbReference type="EMBL" id="KAF2186175.1"/>
    </source>
</evidence>
<feature type="compositionally biased region" description="Basic and acidic residues" evidence="1">
    <location>
        <begin position="200"/>
        <end position="218"/>
    </location>
</feature>
<feature type="region of interest" description="Disordered" evidence="1">
    <location>
        <begin position="121"/>
        <end position="143"/>
    </location>
</feature>
<keyword evidence="3" id="KW-1185">Reference proteome</keyword>
<reference evidence="2" key="1">
    <citation type="journal article" date="2020" name="Stud. Mycol.">
        <title>101 Dothideomycetes genomes: a test case for predicting lifestyles and emergence of pathogens.</title>
        <authorList>
            <person name="Haridas S."/>
            <person name="Albert R."/>
            <person name="Binder M."/>
            <person name="Bloem J."/>
            <person name="Labutti K."/>
            <person name="Salamov A."/>
            <person name="Andreopoulos B."/>
            <person name="Baker S."/>
            <person name="Barry K."/>
            <person name="Bills G."/>
            <person name="Bluhm B."/>
            <person name="Cannon C."/>
            <person name="Castanera R."/>
            <person name="Culley D."/>
            <person name="Daum C."/>
            <person name="Ezra D."/>
            <person name="Gonzalez J."/>
            <person name="Henrissat B."/>
            <person name="Kuo A."/>
            <person name="Liang C."/>
            <person name="Lipzen A."/>
            <person name="Lutzoni F."/>
            <person name="Magnuson J."/>
            <person name="Mondo S."/>
            <person name="Nolan M."/>
            <person name="Ohm R."/>
            <person name="Pangilinan J."/>
            <person name="Park H.-J."/>
            <person name="Ramirez L."/>
            <person name="Alfaro M."/>
            <person name="Sun H."/>
            <person name="Tritt A."/>
            <person name="Yoshinaga Y."/>
            <person name="Zwiers L.-H."/>
            <person name="Turgeon B."/>
            <person name="Goodwin S."/>
            <person name="Spatafora J."/>
            <person name="Crous P."/>
            <person name="Grigoriev I."/>
        </authorList>
    </citation>
    <scope>NUCLEOTIDE SEQUENCE</scope>
    <source>
        <strain evidence="2">CBS 207.26</strain>
    </source>
</reference>
<accession>A0A6A6E5B6</accession>
<organism evidence="2 3">
    <name type="scientific">Zopfia rhizophila CBS 207.26</name>
    <dbReference type="NCBI Taxonomy" id="1314779"/>
    <lineage>
        <taxon>Eukaryota</taxon>
        <taxon>Fungi</taxon>
        <taxon>Dikarya</taxon>
        <taxon>Ascomycota</taxon>
        <taxon>Pezizomycotina</taxon>
        <taxon>Dothideomycetes</taxon>
        <taxon>Dothideomycetes incertae sedis</taxon>
        <taxon>Zopfiaceae</taxon>
        <taxon>Zopfia</taxon>
    </lineage>
</organism>
<feature type="region of interest" description="Disordered" evidence="1">
    <location>
        <begin position="200"/>
        <end position="305"/>
    </location>
</feature>
<name>A0A6A6E5B6_9PEZI</name>
<dbReference type="OrthoDB" id="3735253at2759"/>
<gene>
    <name evidence="2" type="ORF">K469DRAFT_687181</name>
</gene>
<evidence type="ECO:0000313" key="3">
    <source>
        <dbReference type="Proteomes" id="UP000800200"/>
    </source>
</evidence>
<feature type="compositionally biased region" description="Polar residues" evidence="1">
    <location>
        <begin position="295"/>
        <end position="305"/>
    </location>
</feature>
<dbReference type="AlphaFoldDB" id="A0A6A6E5B6"/>